<dbReference type="PROSITE" id="PS00518">
    <property type="entry name" value="ZF_RING_1"/>
    <property type="match status" value="1"/>
</dbReference>
<dbReference type="InterPro" id="IPR013083">
    <property type="entry name" value="Znf_RING/FYVE/PHD"/>
</dbReference>
<dbReference type="InterPro" id="IPR018957">
    <property type="entry name" value="Znf_C3HC4_RING-type"/>
</dbReference>
<evidence type="ECO:0000313" key="6">
    <source>
        <dbReference type="EMBL" id="CAI6361240.1"/>
    </source>
</evidence>
<dbReference type="SMART" id="SM00184">
    <property type="entry name" value="RING"/>
    <property type="match status" value="1"/>
</dbReference>
<evidence type="ECO:0000256" key="1">
    <source>
        <dbReference type="ARBA" id="ARBA00022723"/>
    </source>
</evidence>
<dbReference type="GO" id="GO:0048471">
    <property type="term" value="C:perinuclear region of cytoplasm"/>
    <property type="evidence" value="ECO:0007669"/>
    <property type="project" value="TreeGrafter"/>
</dbReference>
<protein>
    <recommendedName>
        <fullName evidence="5">RING-type domain-containing protein</fullName>
    </recommendedName>
</protein>
<dbReference type="AlphaFoldDB" id="A0AAV0WZA8"/>
<dbReference type="GO" id="GO:0030544">
    <property type="term" value="F:Hsp70 protein binding"/>
    <property type="evidence" value="ECO:0007669"/>
    <property type="project" value="InterPro"/>
</dbReference>
<evidence type="ECO:0000313" key="7">
    <source>
        <dbReference type="Proteomes" id="UP001160148"/>
    </source>
</evidence>
<dbReference type="InterPro" id="IPR001841">
    <property type="entry name" value="Znf_RING"/>
</dbReference>
<organism evidence="6 7">
    <name type="scientific">Macrosiphum euphorbiae</name>
    <name type="common">potato aphid</name>
    <dbReference type="NCBI Taxonomy" id="13131"/>
    <lineage>
        <taxon>Eukaryota</taxon>
        <taxon>Metazoa</taxon>
        <taxon>Ecdysozoa</taxon>
        <taxon>Arthropoda</taxon>
        <taxon>Hexapoda</taxon>
        <taxon>Insecta</taxon>
        <taxon>Pterygota</taxon>
        <taxon>Neoptera</taxon>
        <taxon>Paraneoptera</taxon>
        <taxon>Hemiptera</taxon>
        <taxon>Sternorrhyncha</taxon>
        <taxon>Aphidomorpha</taxon>
        <taxon>Aphidoidea</taxon>
        <taxon>Aphididae</taxon>
        <taxon>Macrosiphini</taxon>
        <taxon>Macrosiphum</taxon>
    </lineage>
</organism>
<sequence>MTSSSVNLQTTGMSDAAEAVAADDGSGAASCSRNPLLCFLCEDYYSDPCILICFHTFCAKCIRTKNQEGKINCPLCG</sequence>
<dbReference type="GO" id="GO:0044325">
    <property type="term" value="F:transmembrane transporter binding"/>
    <property type="evidence" value="ECO:0007669"/>
    <property type="project" value="TreeGrafter"/>
</dbReference>
<accession>A0AAV0WZA8</accession>
<dbReference type="Proteomes" id="UP001160148">
    <property type="component" value="Unassembled WGS sequence"/>
</dbReference>
<proteinExistence type="predicted"/>
<dbReference type="PROSITE" id="PS50089">
    <property type="entry name" value="ZF_RING_2"/>
    <property type="match status" value="1"/>
</dbReference>
<evidence type="ECO:0000256" key="2">
    <source>
        <dbReference type="ARBA" id="ARBA00022771"/>
    </source>
</evidence>
<name>A0AAV0WZA8_9HEMI</name>
<dbReference type="PANTHER" id="PTHR22635:SF0">
    <property type="entry name" value="RING FINGER PROTEIN 207"/>
    <property type="match status" value="1"/>
</dbReference>
<dbReference type="EMBL" id="CARXXK010000003">
    <property type="protein sequence ID" value="CAI6361240.1"/>
    <property type="molecule type" value="Genomic_DNA"/>
</dbReference>
<feature type="domain" description="RING-type" evidence="5">
    <location>
        <begin position="38"/>
        <end position="76"/>
    </location>
</feature>
<keyword evidence="7" id="KW-1185">Reference proteome</keyword>
<keyword evidence="1" id="KW-0479">Metal-binding</keyword>
<dbReference type="Pfam" id="PF00097">
    <property type="entry name" value="zf-C3HC4"/>
    <property type="match status" value="1"/>
</dbReference>
<keyword evidence="2 4" id="KW-0863">Zinc-finger</keyword>
<comment type="caution">
    <text evidence="6">The sequence shown here is derived from an EMBL/GenBank/DDBJ whole genome shotgun (WGS) entry which is preliminary data.</text>
</comment>
<evidence type="ECO:0000256" key="3">
    <source>
        <dbReference type="ARBA" id="ARBA00022833"/>
    </source>
</evidence>
<keyword evidence="3" id="KW-0862">Zinc</keyword>
<dbReference type="GO" id="GO:0008270">
    <property type="term" value="F:zinc ion binding"/>
    <property type="evidence" value="ECO:0007669"/>
    <property type="project" value="UniProtKB-KW"/>
</dbReference>
<evidence type="ECO:0000256" key="4">
    <source>
        <dbReference type="PROSITE-ProRule" id="PRU00175"/>
    </source>
</evidence>
<dbReference type="SUPFAM" id="SSF57850">
    <property type="entry name" value="RING/U-box"/>
    <property type="match status" value="1"/>
</dbReference>
<dbReference type="Gene3D" id="3.30.40.10">
    <property type="entry name" value="Zinc/RING finger domain, C3HC4 (zinc finger)"/>
    <property type="match status" value="1"/>
</dbReference>
<evidence type="ECO:0000259" key="5">
    <source>
        <dbReference type="PROSITE" id="PS50089"/>
    </source>
</evidence>
<dbReference type="InterPro" id="IPR017907">
    <property type="entry name" value="Znf_RING_CS"/>
</dbReference>
<dbReference type="InterPro" id="IPR039320">
    <property type="entry name" value="RNF207"/>
</dbReference>
<reference evidence="6 7" key="1">
    <citation type="submission" date="2023-01" db="EMBL/GenBank/DDBJ databases">
        <authorList>
            <person name="Whitehead M."/>
        </authorList>
    </citation>
    <scope>NUCLEOTIDE SEQUENCE [LARGE SCALE GENOMIC DNA]</scope>
</reference>
<dbReference type="PANTHER" id="PTHR22635">
    <property type="entry name" value="RING FINGER PROTEIN 207"/>
    <property type="match status" value="1"/>
</dbReference>
<gene>
    <name evidence="6" type="ORF">MEUPH1_LOCUS16446</name>
</gene>